<feature type="transmembrane region" description="Helical" evidence="6">
    <location>
        <begin position="24"/>
        <end position="48"/>
    </location>
</feature>
<dbReference type="InterPro" id="IPR050375">
    <property type="entry name" value="MFS_TsgA-like"/>
</dbReference>
<dbReference type="EMBL" id="JAENIL010000009">
    <property type="protein sequence ID" value="MBK1876489.1"/>
    <property type="molecule type" value="Genomic_DNA"/>
</dbReference>
<evidence type="ECO:0000256" key="3">
    <source>
        <dbReference type="ARBA" id="ARBA00022692"/>
    </source>
</evidence>
<proteinExistence type="predicted"/>
<feature type="transmembrane region" description="Helical" evidence="6">
    <location>
        <begin position="444"/>
        <end position="463"/>
    </location>
</feature>
<dbReference type="PANTHER" id="PTHR43702">
    <property type="entry name" value="L-FUCOSE-PROTON SYMPORTER"/>
    <property type="match status" value="1"/>
</dbReference>
<feature type="transmembrane region" description="Helical" evidence="6">
    <location>
        <begin position="419"/>
        <end position="438"/>
    </location>
</feature>
<keyword evidence="2" id="KW-1003">Cell membrane</keyword>
<feature type="transmembrane region" description="Helical" evidence="6">
    <location>
        <begin position="334"/>
        <end position="351"/>
    </location>
</feature>
<feature type="transmembrane region" description="Helical" evidence="6">
    <location>
        <begin position="92"/>
        <end position="114"/>
    </location>
</feature>
<feature type="transmembrane region" description="Helical" evidence="6">
    <location>
        <begin position="358"/>
        <end position="377"/>
    </location>
</feature>
<comment type="caution">
    <text evidence="7">The sequence shown here is derived from an EMBL/GenBank/DDBJ whole genome shotgun (WGS) entry which is preliminary data.</text>
</comment>
<feature type="transmembrane region" description="Helical" evidence="6">
    <location>
        <begin position="120"/>
        <end position="145"/>
    </location>
</feature>
<feature type="transmembrane region" description="Helical" evidence="6">
    <location>
        <begin position="197"/>
        <end position="218"/>
    </location>
</feature>
<dbReference type="SUPFAM" id="SSF103473">
    <property type="entry name" value="MFS general substrate transporter"/>
    <property type="match status" value="1"/>
</dbReference>
<comment type="subcellular location">
    <subcellularLocation>
        <location evidence="1">Cell inner membrane</location>
        <topology evidence="1">Multi-pass membrane protein</topology>
    </subcellularLocation>
</comment>
<dbReference type="Pfam" id="PF07690">
    <property type="entry name" value="MFS_1"/>
    <property type="match status" value="1"/>
</dbReference>
<evidence type="ECO:0000256" key="4">
    <source>
        <dbReference type="ARBA" id="ARBA00022989"/>
    </source>
</evidence>
<dbReference type="Proteomes" id="UP000617628">
    <property type="component" value="Unassembled WGS sequence"/>
</dbReference>
<evidence type="ECO:0000256" key="1">
    <source>
        <dbReference type="ARBA" id="ARBA00004429"/>
    </source>
</evidence>
<keyword evidence="3 6" id="KW-0812">Transmembrane</keyword>
<dbReference type="Gene3D" id="1.20.1250.20">
    <property type="entry name" value="MFS general substrate transporter like domains"/>
    <property type="match status" value="2"/>
</dbReference>
<evidence type="ECO:0000313" key="8">
    <source>
        <dbReference type="Proteomes" id="UP000617628"/>
    </source>
</evidence>
<evidence type="ECO:0000256" key="6">
    <source>
        <dbReference type="SAM" id="Phobius"/>
    </source>
</evidence>
<feature type="transmembrane region" description="Helical" evidence="6">
    <location>
        <begin position="310"/>
        <end position="328"/>
    </location>
</feature>
<evidence type="ECO:0000256" key="5">
    <source>
        <dbReference type="ARBA" id="ARBA00023136"/>
    </source>
</evidence>
<evidence type="ECO:0000256" key="2">
    <source>
        <dbReference type="ARBA" id="ARBA00022475"/>
    </source>
</evidence>
<feature type="transmembrane region" description="Helical" evidence="6">
    <location>
        <begin position="166"/>
        <end position="185"/>
    </location>
</feature>
<dbReference type="CDD" id="cd17394">
    <property type="entry name" value="MFS_FucP_like"/>
    <property type="match status" value="1"/>
</dbReference>
<reference evidence="7" key="1">
    <citation type="submission" date="2021-01" db="EMBL/GenBank/DDBJ databases">
        <title>Modified the classification status of verrucomicrobia.</title>
        <authorList>
            <person name="Feng X."/>
        </authorList>
    </citation>
    <scope>NUCLEOTIDE SEQUENCE</scope>
    <source>
        <strain evidence="7">KCTC 13126</strain>
    </source>
</reference>
<protein>
    <submittedName>
        <fullName evidence="7">Sugar MFS transporter</fullName>
    </submittedName>
</protein>
<sequence length="479" mass="51510">METASQATVLDQEANHHESNKGAFMVLALLFFMWGFITCLNDILIPYLKAVFELSYFQAMLVQFAFFGAYFVGSVVYFIVSSSIGDPIAKMGYKNGIILGLVISATGCALFVPAAAYHVYAFFLGALFCLGIGLTVLQIAANPYVAILGKPENASSRLNLAQGFNSFGYTIAPAIGGYLIFSFFGGEGVIGSDALKVPYLGLSALFLLLAFCVKLYSLPNLTEGQHIEKGLAVLRYRHLVLGIIAIFMYVGGEVTVGSLLVNFFGLPEIAGLNEHEASAYLSLFWGGAMIGRFLGAISLSDMQDSRKMKIMVGTAAATLLVIYLVTYLNTGISFLEIWPFVLFIFLNLFAFKLGQSKAHRTLAVFSVSVMVLLALVVTTTGAVAFWCVIAIGLFNSIMWSNVFTLAIRGLGKHTSQASSLLVMAILGGALVPLAQGALADIAGVQLSFALPIICYAYLCYYGVSGYKIRSSDFAQKGES</sequence>
<name>A0A934RZ40_9BACT</name>
<feature type="transmembrane region" description="Helical" evidence="6">
    <location>
        <begin position="239"/>
        <end position="265"/>
    </location>
</feature>
<keyword evidence="5 6" id="KW-0472">Membrane</keyword>
<feature type="transmembrane region" description="Helical" evidence="6">
    <location>
        <begin position="383"/>
        <end position="407"/>
    </location>
</feature>
<dbReference type="GO" id="GO:0022857">
    <property type="term" value="F:transmembrane transporter activity"/>
    <property type="evidence" value="ECO:0007669"/>
    <property type="project" value="InterPro"/>
</dbReference>
<dbReference type="PANTHER" id="PTHR43702:SF3">
    <property type="entry name" value="PROTEIN TSGA"/>
    <property type="match status" value="1"/>
</dbReference>
<dbReference type="RefSeq" id="WP_200354706.1">
    <property type="nucleotide sequence ID" value="NZ_JAENIL010000009.1"/>
</dbReference>
<keyword evidence="4 6" id="KW-1133">Transmembrane helix</keyword>
<feature type="transmembrane region" description="Helical" evidence="6">
    <location>
        <begin position="60"/>
        <end position="80"/>
    </location>
</feature>
<dbReference type="InterPro" id="IPR036259">
    <property type="entry name" value="MFS_trans_sf"/>
</dbReference>
<evidence type="ECO:0000313" key="7">
    <source>
        <dbReference type="EMBL" id="MBK1876489.1"/>
    </source>
</evidence>
<organism evidence="7 8">
    <name type="scientific">Pelagicoccus mobilis</name>
    <dbReference type="NCBI Taxonomy" id="415221"/>
    <lineage>
        <taxon>Bacteria</taxon>
        <taxon>Pseudomonadati</taxon>
        <taxon>Verrucomicrobiota</taxon>
        <taxon>Opitutia</taxon>
        <taxon>Puniceicoccales</taxon>
        <taxon>Pelagicoccaceae</taxon>
        <taxon>Pelagicoccus</taxon>
    </lineage>
</organism>
<feature type="transmembrane region" description="Helical" evidence="6">
    <location>
        <begin position="277"/>
        <end position="298"/>
    </location>
</feature>
<dbReference type="AlphaFoldDB" id="A0A934RZ40"/>
<accession>A0A934RZ40</accession>
<gene>
    <name evidence="7" type="ORF">JIN87_06380</name>
</gene>
<dbReference type="GO" id="GO:0005886">
    <property type="term" value="C:plasma membrane"/>
    <property type="evidence" value="ECO:0007669"/>
    <property type="project" value="UniProtKB-SubCell"/>
</dbReference>
<keyword evidence="8" id="KW-1185">Reference proteome</keyword>
<dbReference type="InterPro" id="IPR011701">
    <property type="entry name" value="MFS"/>
</dbReference>